<dbReference type="Ensembl" id="ENSHCOT00000012869.1">
    <property type="protein sequence ID" value="ENSHCOP00000000984.1"/>
    <property type="gene ID" value="ENSHCOG00000001884.1"/>
</dbReference>
<feature type="transmembrane region" description="Helical" evidence="4">
    <location>
        <begin position="203"/>
        <end position="227"/>
    </location>
</feature>
<keyword evidence="4" id="KW-0472">Membrane</keyword>
<keyword evidence="4" id="KW-1133">Transmembrane helix</keyword>
<evidence type="ECO:0000313" key="8">
    <source>
        <dbReference type="Proteomes" id="UP000264820"/>
    </source>
</evidence>
<keyword evidence="4" id="KW-0812">Transmembrane</keyword>
<evidence type="ECO:0000256" key="5">
    <source>
        <dbReference type="SAM" id="SignalP"/>
    </source>
</evidence>
<organism evidence="7 8">
    <name type="scientific">Hippocampus comes</name>
    <name type="common">Tiger tail seahorse</name>
    <dbReference type="NCBI Taxonomy" id="109280"/>
    <lineage>
        <taxon>Eukaryota</taxon>
        <taxon>Metazoa</taxon>
        <taxon>Chordata</taxon>
        <taxon>Craniata</taxon>
        <taxon>Vertebrata</taxon>
        <taxon>Euteleostomi</taxon>
        <taxon>Actinopterygii</taxon>
        <taxon>Neopterygii</taxon>
        <taxon>Teleostei</taxon>
        <taxon>Neoteleostei</taxon>
        <taxon>Acanthomorphata</taxon>
        <taxon>Syngnathiaria</taxon>
        <taxon>Syngnathiformes</taxon>
        <taxon>Syngnathoidei</taxon>
        <taxon>Syngnathidae</taxon>
        <taxon>Hippocampus</taxon>
    </lineage>
</organism>
<dbReference type="GO" id="GO:0005524">
    <property type="term" value="F:ATP binding"/>
    <property type="evidence" value="ECO:0007669"/>
    <property type="project" value="UniProtKB-KW"/>
</dbReference>
<dbReference type="InterPro" id="IPR049328">
    <property type="entry name" value="TM_ErbB1"/>
</dbReference>
<dbReference type="GeneTree" id="ENSGT00940000170012"/>
<dbReference type="InterPro" id="IPR020008">
    <property type="entry name" value="GlyGly_CTERM"/>
</dbReference>
<dbReference type="SUPFAM" id="SSF49265">
    <property type="entry name" value="Fibronectin type III"/>
    <property type="match status" value="1"/>
</dbReference>
<proteinExistence type="predicted"/>
<evidence type="ECO:0000256" key="4">
    <source>
        <dbReference type="SAM" id="Phobius"/>
    </source>
</evidence>
<dbReference type="STRING" id="109280.ENSHCOP00000000984"/>
<reference evidence="7" key="1">
    <citation type="submission" date="2025-08" db="UniProtKB">
        <authorList>
            <consortium name="Ensembl"/>
        </authorList>
    </citation>
    <scope>IDENTIFICATION</scope>
</reference>
<dbReference type="InterPro" id="IPR036116">
    <property type="entry name" value="FN3_sf"/>
</dbReference>
<evidence type="ECO:0000256" key="1">
    <source>
        <dbReference type="ARBA" id="ARBA00022553"/>
    </source>
</evidence>
<dbReference type="Proteomes" id="UP000264820">
    <property type="component" value="Unplaced"/>
</dbReference>
<dbReference type="AlphaFoldDB" id="A0A3Q3D2P3"/>
<protein>
    <recommendedName>
        <fullName evidence="6">Epidermal growth factor receptor-like transmembrane-juxtamembrane segment domain-containing protein</fullName>
    </recommendedName>
</protein>
<evidence type="ECO:0000313" key="7">
    <source>
        <dbReference type="Ensembl" id="ENSHCOP00000000984.1"/>
    </source>
</evidence>
<keyword evidence="8" id="KW-1185">Reference proteome</keyword>
<sequence>MLSHILLFPDVSRVMAATRHVPLMVICLLLFSGSTSQPTTKRAPGVNRTRPEAIVLPSDDYYDNEDEVATVPTKTISSNGGTSKRCDYNPCEEDQPTCFELSVINDCLCPGSTSHLVAPQPPVLKTVTWNGSDVVLRWCAPHSFVKGYRVTVGGSERQRFGKERRSGGAGLVESVSEVCVAALNDAGESEGSCMMYRPKERSVALKAGLIGGALGLLLLVLLAVLLWRRRQQRKRQNGIPMGGAAQT</sequence>
<evidence type="ECO:0000259" key="6">
    <source>
        <dbReference type="Pfam" id="PF21314"/>
    </source>
</evidence>
<dbReference type="NCBIfam" id="TIGR03501">
    <property type="entry name" value="GlyGly_CTERM"/>
    <property type="match status" value="1"/>
</dbReference>
<dbReference type="OMA" id="WRHKRQR"/>
<feature type="chain" id="PRO_5018639937" description="Epidermal growth factor receptor-like transmembrane-juxtamembrane segment domain-containing protein" evidence="5">
    <location>
        <begin position="37"/>
        <end position="247"/>
    </location>
</feature>
<keyword evidence="1" id="KW-0597">Phosphoprotein</keyword>
<evidence type="ECO:0000256" key="2">
    <source>
        <dbReference type="ARBA" id="ARBA00022741"/>
    </source>
</evidence>
<keyword evidence="2" id="KW-0547">Nucleotide-binding</keyword>
<accession>A0A3Q3D2P3</accession>
<reference evidence="7" key="2">
    <citation type="submission" date="2025-09" db="UniProtKB">
        <authorList>
            <consortium name="Ensembl"/>
        </authorList>
    </citation>
    <scope>IDENTIFICATION</scope>
</reference>
<keyword evidence="3" id="KW-0067">ATP-binding</keyword>
<keyword evidence="5" id="KW-0732">Signal</keyword>
<evidence type="ECO:0000256" key="3">
    <source>
        <dbReference type="ARBA" id="ARBA00022840"/>
    </source>
</evidence>
<feature type="signal peptide" evidence="5">
    <location>
        <begin position="1"/>
        <end position="36"/>
    </location>
</feature>
<dbReference type="Pfam" id="PF21314">
    <property type="entry name" value="TM_ErbB1"/>
    <property type="match status" value="1"/>
</dbReference>
<name>A0A3Q3D2P3_HIPCM</name>
<feature type="domain" description="Epidermal growth factor receptor-like transmembrane-juxtamembrane segment" evidence="6">
    <location>
        <begin position="207"/>
        <end position="235"/>
    </location>
</feature>